<evidence type="ECO:0000256" key="2">
    <source>
        <dbReference type="ARBA" id="ARBA00005748"/>
    </source>
</evidence>
<keyword evidence="5 9" id="KW-1133">Transmembrane helix</keyword>
<evidence type="ECO:0000256" key="8">
    <source>
        <dbReference type="SAM" id="MobiDB-lite"/>
    </source>
</evidence>
<dbReference type="GO" id="GO:0005637">
    <property type="term" value="C:nuclear inner membrane"/>
    <property type="evidence" value="ECO:0007669"/>
    <property type="project" value="UniProtKB-SubCell"/>
</dbReference>
<feature type="region of interest" description="Disordered" evidence="8">
    <location>
        <begin position="385"/>
        <end position="418"/>
    </location>
</feature>
<reference evidence="12" key="1">
    <citation type="submission" date="2025-08" db="UniProtKB">
        <authorList>
            <consortium name="RefSeq"/>
        </authorList>
    </citation>
    <scope>IDENTIFICATION</scope>
</reference>
<feature type="compositionally biased region" description="Acidic residues" evidence="8">
    <location>
        <begin position="385"/>
        <end position="394"/>
    </location>
</feature>
<gene>
    <name evidence="12" type="primary">LOC100899296</name>
</gene>
<keyword evidence="6 9" id="KW-0472">Membrane</keyword>
<evidence type="ECO:0000256" key="5">
    <source>
        <dbReference type="ARBA" id="ARBA00022989"/>
    </source>
</evidence>
<feature type="signal peptide" evidence="10">
    <location>
        <begin position="1"/>
        <end position="18"/>
    </location>
</feature>
<proteinExistence type="inferred from homology"/>
<keyword evidence="4 10" id="KW-0732">Signal</keyword>
<dbReference type="CTD" id="32639"/>
<keyword evidence="7" id="KW-0539">Nucleus</keyword>
<comment type="subcellular location">
    <subcellularLocation>
        <location evidence="1">Nucleus inner membrane</location>
        <topology evidence="1">Multi-pass membrane protein</topology>
        <orientation evidence="1">Nucleoplasmic side</orientation>
    </subcellularLocation>
</comment>
<keyword evidence="11" id="KW-1185">Reference proteome</keyword>
<feature type="transmembrane region" description="Helical" evidence="9">
    <location>
        <begin position="158"/>
        <end position="177"/>
    </location>
</feature>
<dbReference type="PANTHER" id="PTHR13598">
    <property type="entry name" value="AT07567P-RELATED"/>
    <property type="match status" value="1"/>
</dbReference>
<name>A0AAJ6QYM4_9ACAR</name>
<dbReference type="GeneID" id="100899296"/>
<dbReference type="PANTHER" id="PTHR13598:SF1">
    <property type="entry name" value="AT07567P-RELATED"/>
    <property type="match status" value="1"/>
</dbReference>
<evidence type="ECO:0000256" key="4">
    <source>
        <dbReference type="ARBA" id="ARBA00022729"/>
    </source>
</evidence>
<organism evidence="11 12">
    <name type="scientific">Galendromus occidentalis</name>
    <name type="common">western predatory mite</name>
    <dbReference type="NCBI Taxonomy" id="34638"/>
    <lineage>
        <taxon>Eukaryota</taxon>
        <taxon>Metazoa</taxon>
        <taxon>Ecdysozoa</taxon>
        <taxon>Arthropoda</taxon>
        <taxon>Chelicerata</taxon>
        <taxon>Arachnida</taxon>
        <taxon>Acari</taxon>
        <taxon>Parasitiformes</taxon>
        <taxon>Mesostigmata</taxon>
        <taxon>Gamasina</taxon>
        <taxon>Phytoseioidea</taxon>
        <taxon>Phytoseiidae</taxon>
        <taxon>Typhlodrominae</taxon>
        <taxon>Galendromus</taxon>
    </lineage>
</organism>
<evidence type="ECO:0000313" key="12">
    <source>
        <dbReference type="RefSeq" id="XP_003748233.1"/>
    </source>
</evidence>
<evidence type="ECO:0000313" key="11">
    <source>
        <dbReference type="Proteomes" id="UP000694867"/>
    </source>
</evidence>
<feature type="transmembrane region" description="Helical" evidence="9">
    <location>
        <begin position="132"/>
        <end position="152"/>
    </location>
</feature>
<dbReference type="InterPro" id="IPR019358">
    <property type="entry name" value="NEMP_fam"/>
</dbReference>
<dbReference type="Proteomes" id="UP000694867">
    <property type="component" value="Unplaced"/>
</dbReference>
<dbReference type="KEGG" id="goe:100899296"/>
<evidence type="ECO:0000256" key="10">
    <source>
        <dbReference type="SAM" id="SignalP"/>
    </source>
</evidence>
<dbReference type="Pfam" id="PF10225">
    <property type="entry name" value="NEMP"/>
    <property type="match status" value="1"/>
</dbReference>
<protein>
    <submittedName>
        <fullName evidence="12">Nuclear envelope integral membrane protein 1</fullName>
    </submittedName>
</protein>
<evidence type="ECO:0000256" key="7">
    <source>
        <dbReference type="ARBA" id="ARBA00023242"/>
    </source>
</evidence>
<dbReference type="RefSeq" id="XP_003748233.1">
    <property type="nucleotide sequence ID" value="XM_003748185.1"/>
</dbReference>
<feature type="chain" id="PRO_5042509260" evidence="10">
    <location>
        <begin position="19"/>
        <end position="418"/>
    </location>
</feature>
<dbReference type="AlphaFoldDB" id="A0AAJ6QYM4"/>
<sequence>MFCGRVAVIVLVAGLSRAATQSEELKPNYVYYDKGEESYPRIYCYGGRPFTYLGVFASARVEFTLPPTFYDLYEGANETEVDSEFQENKRNWLPLVPWRSNTIPFRAFERKCIGLLSSSEYRFKFRSFNIDYLRMIMCAMGLMLFFNAHRIVRSKSVFYSGGVSVGVVASLLVIFFFLSRMIPRRRTMLVSLLMGWSFSVYIFHKLWTNLYEVLHEHRAIVFTYLGVAATISFALCYRCGPPTNEKTIDLMQWSVQFMALAVVYLSSDIQEVTLAFCLVALLIYNIPREYSAKVQTFVKKKIFKPKVKLLSEEEFIRQGDEFTRLELERLRKFAQSPDCPAWKVMSKLKNPQRFGSFVMGESHLEDNEILDYETSARVQEDELTLLTDDESDEENYPRILPTDLLNGDGPNNASRQRR</sequence>
<accession>A0AAJ6QYM4</accession>
<evidence type="ECO:0000256" key="6">
    <source>
        <dbReference type="ARBA" id="ARBA00023136"/>
    </source>
</evidence>
<evidence type="ECO:0000256" key="9">
    <source>
        <dbReference type="SAM" id="Phobius"/>
    </source>
</evidence>
<feature type="transmembrane region" description="Helical" evidence="9">
    <location>
        <begin position="219"/>
        <end position="237"/>
    </location>
</feature>
<feature type="compositionally biased region" description="Polar residues" evidence="8">
    <location>
        <begin position="409"/>
        <end position="418"/>
    </location>
</feature>
<feature type="transmembrane region" description="Helical" evidence="9">
    <location>
        <begin position="189"/>
        <end position="207"/>
    </location>
</feature>
<comment type="similarity">
    <text evidence="2">Belongs to the NEMP family.</text>
</comment>
<feature type="transmembrane region" description="Helical" evidence="9">
    <location>
        <begin position="257"/>
        <end position="284"/>
    </location>
</feature>
<keyword evidence="3 9" id="KW-0812">Transmembrane</keyword>
<evidence type="ECO:0000256" key="1">
    <source>
        <dbReference type="ARBA" id="ARBA00004575"/>
    </source>
</evidence>
<evidence type="ECO:0000256" key="3">
    <source>
        <dbReference type="ARBA" id="ARBA00022692"/>
    </source>
</evidence>